<gene>
    <name evidence="8" type="ORF">Dfulv_22925</name>
</gene>
<dbReference type="RefSeq" id="WP_259866619.1">
    <property type="nucleotide sequence ID" value="NZ_BAAAST010000015.1"/>
</dbReference>
<dbReference type="InterPro" id="IPR036890">
    <property type="entry name" value="HATPase_C_sf"/>
</dbReference>
<proteinExistence type="predicted"/>
<evidence type="ECO:0000256" key="4">
    <source>
        <dbReference type="ARBA" id="ARBA00022679"/>
    </source>
</evidence>
<dbReference type="GO" id="GO:0005524">
    <property type="term" value="F:ATP binding"/>
    <property type="evidence" value="ECO:0007669"/>
    <property type="project" value="UniProtKB-KW"/>
</dbReference>
<organism evidence="8 9">
    <name type="scientific">Dactylosporangium fulvum</name>
    <dbReference type="NCBI Taxonomy" id="53359"/>
    <lineage>
        <taxon>Bacteria</taxon>
        <taxon>Bacillati</taxon>
        <taxon>Actinomycetota</taxon>
        <taxon>Actinomycetes</taxon>
        <taxon>Micromonosporales</taxon>
        <taxon>Micromonosporaceae</taxon>
        <taxon>Dactylosporangium</taxon>
    </lineage>
</organism>
<dbReference type="EC" id="2.7.13.3" evidence="2"/>
<keyword evidence="5" id="KW-0418">Kinase</keyword>
<evidence type="ECO:0000256" key="2">
    <source>
        <dbReference type="ARBA" id="ARBA00012438"/>
    </source>
</evidence>
<dbReference type="SMART" id="SM00387">
    <property type="entry name" value="HATPase_c"/>
    <property type="match status" value="1"/>
</dbReference>
<dbReference type="InterPro" id="IPR003594">
    <property type="entry name" value="HATPase_dom"/>
</dbReference>
<sequence>MSVSLDAAMRDQADPDVLDGLYGLDALTCQAKRVAENLFVLGGGRPLLDVDRQVTSLSDVVHAALGRVAGWQRVTVGGVADIAVAEHVSGDLIRVVTELLDNAVRYSPRTAPVTASGHLLYDGGVLLRVEDTGIGITDADLVRHNAALHGAFHGADVSGSTAAGHGSIPWGLQVVRQAARTHGIRVSLTGRSPQGTTALVYVPAGLLCELPTEDHTTGLGTANDQRPHGFDRGWSTTTAVPPPTPVSFAGQERSANPAGAGGSRLTPLPIRVPQRLRDMHPEPAVPASGAHLGSNADLGDAVDEIVAFDAATGGAGPIREDLQ</sequence>
<comment type="catalytic activity">
    <reaction evidence="1">
        <text>ATP + protein L-histidine = ADP + protein N-phospho-L-histidine.</text>
        <dbReference type="EC" id="2.7.13.3"/>
    </reaction>
</comment>
<evidence type="ECO:0000256" key="1">
    <source>
        <dbReference type="ARBA" id="ARBA00000085"/>
    </source>
</evidence>
<name>A0ABY5WC72_9ACTN</name>
<dbReference type="Pfam" id="PF02518">
    <property type="entry name" value="HATPase_c"/>
    <property type="match status" value="1"/>
</dbReference>
<feature type="region of interest" description="Disordered" evidence="6">
    <location>
        <begin position="217"/>
        <end position="267"/>
    </location>
</feature>
<dbReference type="Gene3D" id="3.30.565.10">
    <property type="entry name" value="Histidine kinase-like ATPase, C-terminal domain"/>
    <property type="match status" value="1"/>
</dbReference>
<dbReference type="InterPro" id="IPR050428">
    <property type="entry name" value="TCS_sensor_his_kinase"/>
</dbReference>
<reference evidence="8" key="2">
    <citation type="submission" date="2022-09" db="EMBL/GenBank/DDBJ databases">
        <title>Biosynthetic gene clusters of Dactylosporangioum fulvum.</title>
        <authorList>
            <person name="Caradec T."/>
        </authorList>
    </citation>
    <scope>NUCLEOTIDE SEQUENCE</scope>
    <source>
        <strain evidence="8">NRRL B-16292</strain>
    </source>
</reference>
<evidence type="ECO:0000256" key="5">
    <source>
        <dbReference type="ARBA" id="ARBA00022777"/>
    </source>
</evidence>
<keyword evidence="9" id="KW-1185">Reference proteome</keyword>
<keyword evidence="3" id="KW-0597">Phosphoprotein</keyword>
<dbReference type="EMBL" id="CP073720">
    <property type="protein sequence ID" value="UWP86940.1"/>
    <property type="molecule type" value="Genomic_DNA"/>
</dbReference>
<evidence type="ECO:0000313" key="9">
    <source>
        <dbReference type="Proteomes" id="UP001059617"/>
    </source>
</evidence>
<dbReference type="PANTHER" id="PTHR45436">
    <property type="entry name" value="SENSOR HISTIDINE KINASE YKOH"/>
    <property type="match status" value="1"/>
</dbReference>
<keyword evidence="8" id="KW-0547">Nucleotide-binding</keyword>
<protein>
    <recommendedName>
        <fullName evidence="2">histidine kinase</fullName>
        <ecNumber evidence="2">2.7.13.3</ecNumber>
    </recommendedName>
</protein>
<dbReference type="PANTHER" id="PTHR45436:SF5">
    <property type="entry name" value="SENSOR HISTIDINE KINASE TRCS"/>
    <property type="match status" value="1"/>
</dbReference>
<evidence type="ECO:0000256" key="6">
    <source>
        <dbReference type="SAM" id="MobiDB-lite"/>
    </source>
</evidence>
<evidence type="ECO:0000256" key="3">
    <source>
        <dbReference type="ARBA" id="ARBA00022553"/>
    </source>
</evidence>
<dbReference type="SUPFAM" id="SSF55874">
    <property type="entry name" value="ATPase domain of HSP90 chaperone/DNA topoisomerase II/histidine kinase"/>
    <property type="match status" value="1"/>
</dbReference>
<dbReference type="Proteomes" id="UP001059617">
    <property type="component" value="Chromosome"/>
</dbReference>
<reference evidence="8" key="1">
    <citation type="submission" date="2021-04" db="EMBL/GenBank/DDBJ databases">
        <authorList>
            <person name="Hartkoorn R.C."/>
            <person name="Beaudoing E."/>
            <person name="Hot D."/>
        </authorList>
    </citation>
    <scope>NUCLEOTIDE SEQUENCE</scope>
    <source>
        <strain evidence="8">NRRL B-16292</strain>
    </source>
</reference>
<keyword evidence="4" id="KW-0808">Transferase</keyword>
<keyword evidence="8" id="KW-0067">ATP-binding</keyword>
<feature type="domain" description="Histidine kinase/HSP90-like ATPase" evidence="7">
    <location>
        <begin position="87"/>
        <end position="206"/>
    </location>
</feature>
<evidence type="ECO:0000259" key="7">
    <source>
        <dbReference type="SMART" id="SM00387"/>
    </source>
</evidence>
<evidence type="ECO:0000313" key="8">
    <source>
        <dbReference type="EMBL" id="UWP86940.1"/>
    </source>
</evidence>
<accession>A0ABY5WC72</accession>